<evidence type="ECO:0000313" key="1">
    <source>
        <dbReference type="EMBL" id="PWK39469.1"/>
    </source>
</evidence>
<dbReference type="AlphaFoldDB" id="A0A316F6C8"/>
<name>A0A316F6C8_9ACTN</name>
<dbReference type="Proteomes" id="UP000245697">
    <property type="component" value="Unassembled WGS sequence"/>
</dbReference>
<organism evidence="1 2">
    <name type="scientific">Actinoplanes xinjiangensis</name>
    <dbReference type="NCBI Taxonomy" id="512350"/>
    <lineage>
        <taxon>Bacteria</taxon>
        <taxon>Bacillati</taxon>
        <taxon>Actinomycetota</taxon>
        <taxon>Actinomycetes</taxon>
        <taxon>Micromonosporales</taxon>
        <taxon>Micromonosporaceae</taxon>
        <taxon>Actinoplanes</taxon>
    </lineage>
</organism>
<dbReference type="RefSeq" id="WP_109600622.1">
    <property type="nucleotide sequence ID" value="NZ_BONA01000075.1"/>
</dbReference>
<protein>
    <submittedName>
        <fullName evidence="1">Uncharacterized protein</fullName>
    </submittedName>
</protein>
<proteinExistence type="predicted"/>
<gene>
    <name evidence="1" type="ORF">BC793_12241</name>
</gene>
<comment type="caution">
    <text evidence="1">The sequence shown here is derived from an EMBL/GenBank/DDBJ whole genome shotgun (WGS) entry which is preliminary data.</text>
</comment>
<sequence length="188" mass="20337">MSRFKESETGGEGVNDHVTLLGLISELDASDEHEDATIPESEMTEAQRRALSVLNRSATTVSAEDSLDSVATITLAEIEEWLRQAPQEAVLARGSMSVPLINKVVGNVADYGYAPEAEIEGDIDSEAGTAEITVVLYAVREDPVPVRVVLTLADQSTRTASVDEFGLAMFPDVPLKPFTVHVVPRQER</sequence>
<reference evidence="1 2" key="1">
    <citation type="submission" date="2018-05" db="EMBL/GenBank/DDBJ databases">
        <title>Genomic Encyclopedia of Archaeal and Bacterial Type Strains, Phase II (KMG-II): from individual species to whole genera.</title>
        <authorList>
            <person name="Goeker M."/>
        </authorList>
    </citation>
    <scope>NUCLEOTIDE SEQUENCE [LARGE SCALE GENOMIC DNA]</scope>
    <source>
        <strain evidence="1 2">DSM 45184</strain>
    </source>
</reference>
<keyword evidence="2" id="KW-1185">Reference proteome</keyword>
<dbReference type="EMBL" id="QGGR01000022">
    <property type="protein sequence ID" value="PWK39469.1"/>
    <property type="molecule type" value="Genomic_DNA"/>
</dbReference>
<evidence type="ECO:0000313" key="2">
    <source>
        <dbReference type="Proteomes" id="UP000245697"/>
    </source>
</evidence>
<accession>A0A316F6C8</accession>
<dbReference type="OrthoDB" id="9898012at2"/>